<dbReference type="Proteomes" id="UP001207742">
    <property type="component" value="Unassembled WGS sequence"/>
</dbReference>
<evidence type="ECO:0000313" key="3">
    <source>
        <dbReference type="EMBL" id="MCW3483162.1"/>
    </source>
</evidence>
<dbReference type="PROSITE" id="PS51257">
    <property type="entry name" value="PROKAR_LIPOPROTEIN"/>
    <property type="match status" value="1"/>
</dbReference>
<evidence type="ECO:0000259" key="2">
    <source>
        <dbReference type="Pfam" id="PF22036"/>
    </source>
</evidence>
<comment type="caution">
    <text evidence="3">The sequence shown here is derived from an EMBL/GenBank/DDBJ whole genome shotgun (WGS) entry which is preliminary data.</text>
</comment>
<proteinExistence type="predicted"/>
<dbReference type="EMBL" id="JAPDNS010000001">
    <property type="protein sequence ID" value="MCW3483162.1"/>
    <property type="molecule type" value="Genomic_DNA"/>
</dbReference>
<feature type="signal peptide" evidence="1">
    <location>
        <begin position="1"/>
        <end position="28"/>
    </location>
</feature>
<organism evidence="3 4">
    <name type="scientific">Chitinophaga nivalis</name>
    <dbReference type="NCBI Taxonomy" id="2991709"/>
    <lineage>
        <taxon>Bacteria</taxon>
        <taxon>Pseudomonadati</taxon>
        <taxon>Bacteroidota</taxon>
        <taxon>Chitinophagia</taxon>
        <taxon>Chitinophagales</taxon>
        <taxon>Chitinophagaceae</taxon>
        <taxon>Chitinophaga</taxon>
    </lineage>
</organism>
<evidence type="ECO:0000313" key="4">
    <source>
        <dbReference type="Proteomes" id="UP001207742"/>
    </source>
</evidence>
<keyword evidence="1" id="KW-0732">Signal</keyword>
<accession>A0ABT3IGT4</accession>
<reference evidence="3 4" key="1">
    <citation type="submission" date="2022-10" db="EMBL/GenBank/DDBJ databases">
        <title>Chitinophaga nivalis PC15 sp. nov., isolated from Pyeongchang county, South Korea.</title>
        <authorList>
            <person name="Trinh H.N."/>
        </authorList>
    </citation>
    <scope>NUCLEOTIDE SEQUENCE [LARGE SCALE GENOMIC DNA]</scope>
    <source>
        <strain evidence="3 4">PC14</strain>
    </source>
</reference>
<feature type="domain" description="MoaF-like" evidence="2">
    <location>
        <begin position="47"/>
        <end position="130"/>
    </location>
</feature>
<dbReference type="Gene3D" id="2.40.128.20">
    <property type="match status" value="1"/>
</dbReference>
<name>A0ABT3IGT4_9BACT</name>
<gene>
    <name evidence="3" type="ORF">OL497_04620</name>
</gene>
<protein>
    <recommendedName>
        <fullName evidence="2">MoaF-like domain-containing protein</fullName>
    </recommendedName>
</protein>
<sequence length="149" mass="16459">MMKTNTRLYIRRSWPVLFLATAVICLLAACTDRSAGSAGAEAITLLGKTGRITYPAFTADVKYLNDTLLHWKTTDTTGKVTEEDAHIAYQPLNDHLYFLNWIEADGLTVSQVIDTEKGTVTAYLSYGNTQVSSGRSGELVKGKFEFIKN</sequence>
<dbReference type="InterPro" id="IPR053892">
    <property type="entry name" value="MoaF-like"/>
</dbReference>
<evidence type="ECO:0000256" key="1">
    <source>
        <dbReference type="SAM" id="SignalP"/>
    </source>
</evidence>
<dbReference type="InterPro" id="IPR012674">
    <property type="entry name" value="Calycin"/>
</dbReference>
<feature type="chain" id="PRO_5046547134" description="MoaF-like domain-containing protein" evidence="1">
    <location>
        <begin position="29"/>
        <end position="149"/>
    </location>
</feature>
<dbReference type="Pfam" id="PF22036">
    <property type="entry name" value="MoaF_like"/>
    <property type="match status" value="1"/>
</dbReference>
<keyword evidence="4" id="KW-1185">Reference proteome</keyword>
<dbReference type="RefSeq" id="WP_264728210.1">
    <property type="nucleotide sequence ID" value="NZ_JAPDNR010000001.1"/>
</dbReference>